<organism evidence="2 3">
    <name type="scientific">Pachysolen tannophilus NRRL Y-2460</name>
    <dbReference type="NCBI Taxonomy" id="669874"/>
    <lineage>
        <taxon>Eukaryota</taxon>
        <taxon>Fungi</taxon>
        <taxon>Dikarya</taxon>
        <taxon>Ascomycota</taxon>
        <taxon>Saccharomycotina</taxon>
        <taxon>Pichiomycetes</taxon>
        <taxon>Pachysolenaceae</taxon>
        <taxon>Pachysolen</taxon>
    </lineage>
</organism>
<dbReference type="STRING" id="669874.A0A1E4TZI2"/>
<protein>
    <recommendedName>
        <fullName evidence="1">DUF8032 domain-containing protein</fullName>
    </recommendedName>
</protein>
<evidence type="ECO:0000313" key="2">
    <source>
        <dbReference type="EMBL" id="ODV97144.1"/>
    </source>
</evidence>
<dbReference type="InterPro" id="IPR058345">
    <property type="entry name" value="DUF8032"/>
</dbReference>
<evidence type="ECO:0000313" key="3">
    <source>
        <dbReference type="Proteomes" id="UP000094236"/>
    </source>
</evidence>
<dbReference type="EMBL" id="KV454012">
    <property type="protein sequence ID" value="ODV97144.1"/>
    <property type="molecule type" value="Genomic_DNA"/>
</dbReference>
<accession>A0A1E4TZI2</accession>
<gene>
    <name evidence="2" type="ORF">PACTADRAFT_32634</name>
</gene>
<keyword evidence="3" id="KW-1185">Reference proteome</keyword>
<dbReference type="PANTHER" id="PTHR22949:SF0">
    <property type="entry name" value="RE27538P"/>
    <property type="match status" value="1"/>
</dbReference>
<feature type="domain" description="DUF8032" evidence="1">
    <location>
        <begin position="317"/>
        <end position="410"/>
    </location>
</feature>
<dbReference type="Proteomes" id="UP000094236">
    <property type="component" value="Unassembled WGS sequence"/>
</dbReference>
<dbReference type="OrthoDB" id="5599902at2759"/>
<reference evidence="3" key="1">
    <citation type="submission" date="2016-05" db="EMBL/GenBank/DDBJ databases">
        <title>Comparative genomics of biotechnologically important yeasts.</title>
        <authorList>
            <consortium name="DOE Joint Genome Institute"/>
            <person name="Riley R."/>
            <person name="Haridas S."/>
            <person name="Wolfe K.H."/>
            <person name="Lopes M.R."/>
            <person name="Hittinger C.T."/>
            <person name="Goker M."/>
            <person name="Salamov A."/>
            <person name="Wisecaver J."/>
            <person name="Long T.M."/>
            <person name="Aerts A.L."/>
            <person name="Barry K."/>
            <person name="Choi C."/>
            <person name="Clum A."/>
            <person name="Coughlan A.Y."/>
            <person name="Deshpande S."/>
            <person name="Douglass A.P."/>
            <person name="Hanson S.J."/>
            <person name="Klenk H.-P."/>
            <person name="Labutti K."/>
            <person name="Lapidus A."/>
            <person name="Lindquist E."/>
            <person name="Lipzen A."/>
            <person name="Meier-Kolthoff J.P."/>
            <person name="Ohm R.A."/>
            <person name="Otillar R.P."/>
            <person name="Pangilinan J."/>
            <person name="Peng Y."/>
            <person name="Rokas A."/>
            <person name="Rosa C.A."/>
            <person name="Scheuner C."/>
            <person name="Sibirny A.A."/>
            <person name="Slot J.C."/>
            <person name="Stielow J.B."/>
            <person name="Sun H."/>
            <person name="Kurtzman C.P."/>
            <person name="Blackwell M."/>
            <person name="Grigoriev I.V."/>
            <person name="Jeffries T.W."/>
        </authorList>
    </citation>
    <scope>NUCLEOTIDE SEQUENCE [LARGE SCALE GENOMIC DNA]</scope>
    <source>
        <strain evidence="3">NRRL Y-2460</strain>
    </source>
</reference>
<dbReference type="AlphaFoldDB" id="A0A1E4TZI2"/>
<sequence>MNANHISTFESPDFLLTNIDASNPSFSLGQPKQQQQQQQQQQFFQSQNLYNQQQLYVLPGNSYNYITPRNSQQFLPEENAGFSQGKTAESSFLMDRVPAPAMSAQDGFLSMGSQQQQQQQQTMSIYNNLLVSGQQLQPSTQASQAAVPAPQHAMQYPFTQPQHDQLPQQINPNVFPAQVMNFQNTTNDQDESYNGMRQLEEVTTPVSPYFPSSSLVENNQQIGATTSMTAAAAAQQGSTFRNSLSYESLIFKQNYLTSPLETPEYDTESGVQFKDISHRKSKSVGNISDNAEKYTSQPGPIPAAAPELTRDELTGEENLTFYYSKKKIIRKFTLKCPKIDFKDTLDYGDHFIAENCIYPGAMVPPEEYKGNRGKYERECNYIGWKLAYLNPIIRNQRGLIQRAVDSWRNTRPDQKIRSRRVRKQTRIMNKRFHSVY</sequence>
<evidence type="ECO:0000259" key="1">
    <source>
        <dbReference type="Pfam" id="PF26087"/>
    </source>
</evidence>
<dbReference type="Pfam" id="PF26087">
    <property type="entry name" value="DUF8032"/>
    <property type="match status" value="1"/>
</dbReference>
<name>A0A1E4TZI2_PACTA</name>
<dbReference type="PANTHER" id="PTHR22949">
    <property type="entry name" value="WHITE COLLAR 2 PROTEIN WC2"/>
    <property type="match status" value="1"/>
</dbReference>
<proteinExistence type="predicted"/>